<evidence type="ECO:0000256" key="3">
    <source>
        <dbReference type="ARBA" id="ARBA00022676"/>
    </source>
</evidence>
<dbReference type="UniPathway" id="UPA00606"/>
<feature type="domain" description="Nucleoside phosphorylase" evidence="7">
    <location>
        <begin position="21"/>
        <end position="266"/>
    </location>
</feature>
<proteinExistence type="inferred from homology"/>
<dbReference type="AlphaFoldDB" id="B0VG85"/>
<dbReference type="NCBIfam" id="NF006054">
    <property type="entry name" value="PRK08202.1"/>
    <property type="match status" value="1"/>
</dbReference>
<keyword evidence="6" id="KW-1133">Transmembrane helix</keyword>
<comment type="similarity">
    <text evidence="2 5">Belongs to the PNP/MTAP phosphorylase family.</text>
</comment>
<dbReference type="GO" id="GO:0005737">
    <property type="term" value="C:cytoplasm"/>
    <property type="evidence" value="ECO:0007669"/>
    <property type="project" value="TreeGrafter"/>
</dbReference>
<dbReference type="eggNOG" id="COG0005">
    <property type="taxonomic scope" value="Bacteria"/>
</dbReference>
<evidence type="ECO:0000256" key="2">
    <source>
        <dbReference type="ARBA" id="ARBA00006751"/>
    </source>
</evidence>
<dbReference type="InterPro" id="IPR035994">
    <property type="entry name" value="Nucleoside_phosphorylase_sf"/>
</dbReference>
<comment type="pathway">
    <text evidence="1 5">Purine metabolism; purine nucleoside salvage.</text>
</comment>
<keyword evidence="4 5" id="KW-0808">Transferase</keyword>
<dbReference type="SUPFAM" id="SSF53167">
    <property type="entry name" value="Purine and uridine phosphorylases"/>
    <property type="match status" value="1"/>
</dbReference>
<dbReference type="PANTHER" id="PTHR11904">
    <property type="entry name" value="METHYLTHIOADENOSINE/PURINE NUCLEOSIDE PHOSPHORYLASE"/>
    <property type="match status" value="1"/>
</dbReference>
<dbReference type="GO" id="GO:0004731">
    <property type="term" value="F:purine-nucleoside phosphorylase activity"/>
    <property type="evidence" value="ECO:0007669"/>
    <property type="project" value="UniProtKB-EC"/>
</dbReference>
<evidence type="ECO:0000256" key="4">
    <source>
        <dbReference type="ARBA" id="ARBA00022679"/>
    </source>
</evidence>
<keyword evidence="3 5" id="KW-0328">Glycosyltransferase</keyword>
<evidence type="ECO:0000313" key="8">
    <source>
        <dbReference type="EMBL" id="CAO80308.1"/>
    </source>
</evidence>
<evidence type="ECO:0000256" key="6">
    <source>
        <dbReference type="SAM" id="Phobius"/>
    </source>
</evidence>
<dbReference type="HOGENOM" id="CLU_054456_1_0_0"/>
<evidence type="ECO:0000256" key="5">
    <source>
        <dbReference type="PIRNR" id="PIRNR000477"/>
    </source>
</evidence>
<sequence>MSSYKDTSAWLKTKLPKQPQIAVILGTGLSNMAEVFPLLYSIPYNQIPGFVQSTAPTHKGNLLLCEVEGIPVIFLQGRFHYYEGYSMQEVVFPVRVLSALGIKVLIVTNASGSLRKELEPGTIVQLQDHINFMGTNPLIGMNDDDLGERFPSMNKVYDPELCLLADKVAFDLGIKTAKGVYIAVTGPSLETKAECSAFASWGADLVGMSTVPEVITARHSGLKVLAYSIVTNYSNLFHNLAHSQEEIQRIANISGKQLQKLIAELILRLTRTFSLTS</sequence>
<name>B0VG85_CLOAI</name>
<dbReference type="PROSITE" id="PS01240">
    <property type="entry name" value="PNP_MTAP_2"/>
    <property type="match status" value="1"/>
</dbReference>
<reference evidence="8 9" key="1">
    <citation type="journal article" date="2008" name="J. Bacteriol.">
        <title>'Candidatus Cloacamonas acidaminovorans': genome sequence reconstruction provides a first glimpse of a new bacterial division.</title>
        <authorList>
            <person name="Pelletier E."/>
            <person name="Kreimeyer A."/>
            <person name="Bocs S."/>
            <person name="Rouy Z."/>
            <person name="Gyapay G."/>
            <person name="Chouari R."/>
            <person name="Riviere D."/>
            <person name="Ganesan A."/>
            <person name="Daegelen P."/>
            <person name="Sghir A."/>
            <person name="Cohen G.N."/>
            <person name="Medigue C."/>
            <person name="Weissenbach J."/>
            <person name="Le Paslier D."/>
        </authorList>
    </citation>
    <scope>NUCLEOTIDE SEQUENCE [LARGE SCALE GENOMIC DNA]</scope>
    <source>
        <strain evidence="9">Evry</strain>
    </source>
</reference>
<accession>B0VG85</accession>
<organism evidence="8 9">
    <name type="scientific">Cloacimonas acidaminovorans (strain Evry)</name>
    <dbReference type="NCBI Taxonomy" id="459349"/>
    <lineage>
        <taxon>Bacteria</taxon>
        <taxon>Pseudomonadati</taxon>
        <taxon>Candidatus Cloacimonadota</taxon>
        <taxon>Candidatus Cloacimonadia</taxon>
        <taxon>Candidatus Cloacimonadales</taxon>
        <taxon>Candidatus Cloacimonadaceae</taxon>
        <taxon>Candidatus Cloacimonas</taxon>
    </lineage>
</organism>
<dbReference type="InterPro" id="IPR000845">
    <property type="entry name" value="Nucleoside_phosphorylase_d"/>
</dbReference>
<evidence type="ECO:0000259" key="7">
    <source>
        <dbReference type="Pfam" id="PF01048"/>
    </source>
</evidence>
<dbReference type="CDD" id="cd09009">
    <property type="entry name" value="PNP-EcPNPII_like"/>
    <property type="match status" value="1"/>
</dbReference>
<dbReference type="Proteomes" id="UP000002019">
    <property type="component" value="Chromosome"/>
</dbReference>
<dbReference type="EC" id="2.4.2.1" evidence="5"/>
<dbReference type="InterPro" id="IPR018099">
    <property type="entry name" value="Purine_phosphorylase-2_CS"/>
</dbReference>
<dbReference type="STRING" id="459349.CLOAM0405"/>
<evidence type="ECO:0000313" key="9">
    <source>
        <dbReference type="Proteomes" id="UP000002019"/>
    </source>
</evidence>
<dbReference type="GO" id="GO:0009116">
    <property type="term" value="P:nucleoside metabolic process"/>
    <property type="evidence" value="ECO:0007669"/>
    <property type="project" value="InterPro"/>
</dbReference>
<dbReference type="KEGG" id="caci:CLOAM0405"/>
<dbReference type="PIRSF" id="PIRSF000477">
    <property type="entry name" value="PurNPase"/>
    <property type="match status" value="1"/>
</dbReference>
<gene>
    <name evidence="8" type="ordered locus">CLOAM0405</name>
</gene>
<keyword evidence="6" id="KW-0812">Transmembrane</keyword>
<dbReference type="Gene3D" id="3.40.50.1580">
    <property type="entry name" value="Nucleoside phosphorylase domain"/>
    <property type="match status" value="1"/>
</dbReference>
<evidence type="ECO:0000256" key="1">
    <source>
        <dbReference type="ARBA" id="ARBA00005058"/>
    </source>
</evidence>
<comment type="function">
    <text evidence="5">The purine nucleoside phosphorylases catalyze the phosphorolytic breakdown of the N-glycosidic bond in the beta-(deoxy)ribonucleoside molecules, with the formation of the corresponding free purine bases and pentose-1-phosphate.</text>
</comment>
<dbReference type="EMBL" id="CU466930">
    <property type="protein sequence ID" value="CAO80308.1"/>
    <property type="molecule type" value="Genomic_DNA"/>
</dbReference>
<keyword evidence="6" id="KW-0472">Membrane</keyword>
<dbReference type="OrthoDB" id="1523230at2"/>
<dbReference type="RefSeq" id="WP_015424169.1">
    <property type="nucleotide sequence ID" value="NC_020449.1"/>
</dbReference>
<keyword evidence="9" id="KW-1185">Reference proteome</keyword>
<dbReference type="InterPro" id="IPR011268">
    <property type="entry name" value="Purine_phosphorylase"/>
</dbReference>
<feature type="transmembrane region" description="Helical" evidence="6">
    <location>
        <begin position="21"/>
        <end position="40"/>
    </location>
</feature>
<protein>
    <recommendedName>
        <fullName evidence="5">Purine nucleoside phosphorylase</fullName>
        <ecNumber evidence="5">2.4.2.1</ecNumber>
    </recommendedName>
    <alternativeName>
        <fullName evidence="5">Inosine-guanosine phosphorylase</fullName>
    </alternativeName>
</protein>
<dbReference type="NCBIfam" id="TIGR01697">
    <property type="entry name" value="PNPH-PUNA-XAPA"/>
    <property type="match status" value="1"/>
</dbReference>
<dbReference type="PANTHER" id="PTHR11904:SF9">
    <property type="entry name" value="PURINE NUCLEOSIDE PHOSPHORYLASE-RELATED"/>
    <property type="match status" value="1"/>
</dbReference>
<dbReference type="Pfam" id="PF01048">
    <property type="entry name" value="PNP_UDP_1"/>
    <property type="match status" value="1"/>
</dbReference>